<accession>A0A4R2GLM1</accession>
<dbReference type="InterPro" id="IPR051599">
    <property type="entry name" value="Cell_Envelope_Assoc"/>
</dbReference>
<evidence type="ECO:0000259" key="2">
    <source>
        <dbReference type="Pfam" id="PF02698"/>
    </source>
</evidence>
<dbReference type="AlphaFoldDB" id="A0A4R2GLM1"/>
<dbReference type="Proteomes" id="UP000295221">
    <property type="component" value="Unassembled WGS sequence"/>
</dbReference>
<proteinExistence type="predicted"/>
<comment type="caution">
    <text evidence="3">The sequence shown here is derived from an EMBL/GenBank/DDBJ whole genome shotgun (WGS) entry which is preliminary data.</text>
</comment>
<dbReference type="GO" id="GO:0000270">
    <property type="term" value="P:peptidoglycan metabolic process"/>
    <property type="evidence" value="ECO:0007669"/>
    <property type="project" value="TreeGrafter"/>
</dbReference>
<keyword evidence="4" id="KW-1185">Reference proteome</keyword>
<dbReference type="GO" id="GO:0043164">
    <property type="term" value="P:Gram-negative-bacterium-type cell wall biogenesis"/>
    <property type="evidence" value="ECO:0007669"/>
    <property type="project" value="TreeGrafter"/>
</dbReference>
<dbReference type="OrthoDB" id="9782395at2"/>
<keyword evidence="1" id="KW-0472">Membrane</keyword>
<feature type="transmembrane region" description="Helical" evidence="1">
    <location>
        <begin position="37"/>
        <end position="60"/>
    </location>
</feature>
<dbReference type="Gene3D" id="3.40.50.620">
    <property type="entry name" value="HUPs"/>
    <property type="match status" value="1"/>
</dbReference>
<dbReference type="InterPro" id="IPR003848">
    <property type="entry name" value="DUF218"/>
</dbReference>
<name>A0A4R2GLM1_9BACT</name>
<dbReference type="InterPro" id="IPR014729">
    <property type="entry name" value="Rossmann-like_a/b/a_fold"/>
</dbReference>
<dbReference type="EMBL" id="SLWK01000002">
    <property type="protein sequence ID" value="TCO09904.1"/>
    <property type="molecule type" value="Genomic_DNA"/>
</dbReference>
<evidence type="ECO:0000313" key="3">
    <source>
        <dbReference type="EMBL" id="TCO09904.1"/>
    </source>
</evidence>
<keyword evidence="1" id="KW-0812">Transmembrane</keyword>
<protein>
    <submittedName>
        <fullName evidence="3">Uncharacterized SAM-binding protein YcdF (DUF218 family)</fullName>
    </submittedName>
</protein>
<feature type="transmembrane region" description="Helical" evidence="1">
    <location>
        <begin position="12"/>
        <end position="30"/>
    </location>
</feature>
<organism evidence="3 4">
    <name type="scientific">Natronoflexus pectinivorans</name>
    <dbReference type="NCBI Taxonomy" id="682526"/>
    <lineage>
        <taxon>Bacteria</taxon>
        <taxon>Pseudomonadati</taxon>
        <taxon>Bacteroidota</taxon>
        <taxon>Bacteroidia</taxon>
        <taxon>Marinilabiliales</taxon>
        <taxon>Marinilabiliaceae</taxon>
        <taxon>Natronoflexus</taxon>
    </lineage>
</organism>
<dbReference type="PANTHER" id="PTHR30336:SF4">
    <property type="entry name" value="ENVELOPE BIOGENESIS FACTOR ELYC"/>
    <property type="match status" value="1"/>
</dbReference>
<dbReference type="Pfam" id="PF02698">
    <property type="entry name" value="DUF218"/>
    <property type="match status" value="1"/>
</dbReference>
<reference evidence="3 4" key="1">
    <citation type="submission" date="2019-03" db="EMBL/GenBank/DDBJ databases">
        <title>Genomic Encyclopedia of Type Strains, Phase IV (KMG-IV): sequencing the most valuable type-strain genomes for metagenomic binning, comparative biology and taxonomic classification.</title>
        <authorList>
            <person name="Goeker M."/>
        </authorList>
    </citation>
    <scope>NUCLEOTIDE SEQUENCE [LARGE SCALE GENOMIC DNA]</scope>
    <source>
        <strain evidence="3 4">DSM 24179</strain>
    </source>
</reference>
<evidence type="ECO:0000256" key="1">
    <source>
        <dbReference type="SAM" id="Phobius"/>
    </source>
</evidence>
<sequence length="252" mass="28800">MFFILSKLLGFLLSPLNLVLLCLLASYFFLKQRKRLWFIALFLGLFFSNPLIFRAVIVMWEDAPDPLPVNDSSIRQVVVLGGMSSWYEESERIRFWQSSDRLMQTLLLAHHNPVERIIISGGSAAVLYKERGEGAFLSEFMENLSLADVEIVVDSLSRNTYENALYTAQIFNEFGWEKEIVLVTSAWHMKRARAVFEKQGFNVIPLGADPLYPNSPITPANVILPSAGIFNSWELILKEWVGIAVYRLRGYL</sequence>
<gene>
    <name evidence="3" type="ORF">EV194_102333</name>
</gene>
<keyword evidence="1" id="KW-1133">Transmembrane helix</keyword>
<dbReference type="RefSeq" id="WP_132432769.1">
    <property type="nucleotide sequence ID" value="NZ_SLWK01000002.1"/>
</dbReference>
<feature type="domain" description="DUF218" evidence="2">
    <location>
        <begin position="77"/>
        <end position="242"/>
    </location>
</feature>
<dbReference type="GO" id="GO:0005886">
    <property type="term" value="C:plasma membrane"/>
    <property type="evidence" value="ECO:0007669"/>
    <property type="project" value="TreeGrafter"/>
</dbReference>
<evidence type="ECO:0000313" key="4">
    <source>
        <dbReference type="Proteomes" id="UP000295221"/>
    </source>
</evidence>
<dbReference type="CDD" id="cd06259">
    <property type="entry name" value="YdcF-like"/>
    <property type="match status" value="1"/>
</dbReference>
<dbReference type="PANTHER" id="PTHR30336">
    <property type="entry name" value="INNER MEMBRANE PROTEIN, PROBABLE PERMEASE"/>
    <property type="match status" value="1"/>
</dbReference>